<dbReference type="PANTHER" id="PTHR41523">
    <property type="entry name" value="TWO-COMPONENT SYSTEM SENSOR PROTEIN"/>
    <property type="match status" value="1"/>
</dbReference>
<evidence type="ECO:0000256" key="9">
    <source>
        <dbReference type="SAM" id="Phobius"/>
    </source>
</evidence>
<gene>
    <name evidence="11" type="ORF">AGA_1937</name>
</gene>
<dbReference type="GO" id="GO:0004673">
    <property type="term" value="F:protein histidine kinase activity"/>
    <property type="evidence" value="ECO:0007669"/>
    <property type="project" value="UniProtKB-EC"/>
</dbReference>
<evidence type="ECO:0000256" key="3">
    <source>
        <dbReference type="ARBA" id="ARBA00012438"/>
    </source>
</evidence>
<evidence type="ECO:0000313" key="12">
    <source>
        <dbReference type="Proteomes" id="UP000068250"/>
    </source>
</evidence>
<keyword evidence="9" id="KW-0812">Transmembrane</keyword>
<dbReference type="GO" id="GO:0007165">
    <property type="term" value="P:signal transduction"/>
    <property type="evidence" value="ECO:0007669"/>
    <property type="project" value="InterPro"/>
</dbReference>
<feature type="domain" description="HAMP" evidence="10">
    <location>
        <begin position="324"/>
        <end position="377"/>
    </location>
</feature>
<keyword evidence="9" id="KW-0472">Membrane</keyword>
<keyword evidence="9" id="KW-1133">Transmembrane helix</keyword>
<dbReference type="Proteomes" id="UP000068250">
    <property type="component" value="Chromosome I"/>
</dbReference>
<dbReference type="Gene3D" id="3.30.450.20">
    <property type="entry name" value="PAS domain"/>
    <property type="match status" value="1"/>
</dbReference>
<dbReference type="GO" id="GO:0005524">
    <property type="term" value="F:ATP binding"/>
    <property type="evidence" value="ECO:0007669"/>
    <property type="project" value="UniProtKB-KW"/>
</dbReference>
<dbReference type="InterPro" id="IPR011495">
    <property type="entry name" value="Sig_transdc_His_kin_sub2_dim/P"/>
</dbReference>
<comment type="subcellular location">
    <subcellularLocation>
        <location evidence="2">Membrane</location>
    </subcellularLocation>
</comment>
<evidence type="ECO:0000256" key="5">
    <source>
        <dbReference type="ARBA" id="ARBA00022679"/>
    </source>
</evidence>
<comment type="catalytic activity">
    <reaction evidence="1">
        <text>ATP + protein L-histidine = ADP + protein N-phospho-L-histidine.</text>
        <dbReference type="EC" id="2.7.13.3"/>
    </reaction>
</comment>
<sequence>MSVFSWLGRTARRMGASLMFGLGRVFITTSARMRVLICLSGIPVLAIGAVLALRNYQEVKVGSAQRAVAAILRLDQQFRHDTDRLRSALETIGNMDLTNDQIVHALRLAETISGQRYCFLAVLNEKGEKLDSVSPSGRSCAEVGTLTPPARINATVMEAVQKSGGAEDNGAFLRITVPAAFLAEPEAHGFLVGILQISRTRAYLGGASGWEVFSDDSNPVQAWLLMHDGELFPVCTNCDWEPPPSDLVLSLKEKLEKSDRSVVSFPSMQGGYALGGIAGGADIFVSTQRTPIEADALRAMVFQIAALLFLLAAGLVGVTLAANIVLVWPLRRLTYSVRKWQTEGVFDGRVTRSMPLELQRLGQAFTRATQRLSRHEARLKKAMAHQELLMKEIHHRVKNNLQIVASLLNLQANQIAHPEVRAEFALARDRVRALATLHRTLYAEDSLTSLNMAVFLKDLCEQTFHVAGEADAGRIRLDVESDSFWMDPDQAVPLALIVTEVVTNSIKYAFPDGREGVIRVCLTKKGNLVTLNVGDNGVGCSFDPPSGTQGIGLKLIHGFARQLKASLSYSGKDGVLFTLLIHLDKAENHQN</sequence>
<accession>A0A0U5F6P2</accession>
<keyword evidence="4" id="KW-0597">Phosphoprotein</keyword>
<dbReference type="InterPro" id="IPR003660">
    <property type="entry name" value="HAMP_dom"/>
</dbReference>
<dbReference type="InterPro" id="IPR003594">
    <property type="entry name" value="HATPase_dom"/>
</dbReference>
<evidence type="ECO:0000256" key="8">
    <source>
        <dbReference type="ARBA" id="ARBA00022840"/>
    </source>
</evidence>
<evidence type="ECO:0000256" key="7">
    <source>
        <dbReference type="ARBA" id="ARBA00022777"/>
    </source>
</evidence>
<organism evidence="11 12">
    <name type="scientific">Acetobacter ghanensis</name>
    <dbReference type="NCBI Taxonomy" id="431306"/>
    <lineage>
        <taxon>Bacteria</taxon>
        <taxon>Pseudomonadati</taxon>
        <taxon>Pseudomonadota</taxon>
        <taxon>Alphaproteobacteria</taxon>
        <taxon>Acetobacterales</taxon>
        <taxon>Acetobacteraceae</taxon>
        <taxon>Acetobacter</taxon>
    </lineage>
</organism>
<name>A0A0U5F6P2_9PROT</name>
<dbReference type="SUPFAM" id="SSF55874">
    <property type="entry name" value="ATPase domain of HSP90 chaperone/DNA topoisomerase II/histidine kinase"/>
    <property type="match status" value="1"/>
</dbReference>
<dbReference type="EC" id="2.7.13.3" evidence="3"/>
<dbReference type="PATRIC" id="fig|431306.5.peg.1990"/>
<keyword evidence="7 11" id="KW-0418">Kinase</keyword>
<dbReference type="Gene3D" id="3.30.565.10">
    <property type="entry name" value="Histidine kinase-like ATPase, C-terminal domain"/>
    <property type="match status" value="1"/>
</dbReference>
<evidence type="ECO:0000256" key="1">
    <source>
        <dbReference type="ARBA" id="ARBA00000085"/>
    </source>
</evidence>
<reference evidence="12" key="1">
    <citation type="submission" date="2014-09" db="EMBL/GenBank/DDBJ databases">
        <authorList>
            <person name="Illeghems K.G."/>
        </authorList>
    </citation>
    <scope>NUCLEOTIDE SEQUENCE [LARGE SCALE GENOMIC DNA]</scope>
    <source>
        <strain evidence="12">LMG 23848T</strain>
    </source>
</reference>
<evidence type="ECO:0000256" key="6">
    <source>
        <dbReference type="ARBA" id="ARBA00022741"/>
    </source>
</evidence>
<dbReference type="InterPro" id="IPR036890">
    <property type="entry name" value="HATPase_C_sf"/>
</dbReference>
<feature type="transmembrane region" description="Helical" evidence="9">
    <location>
        <begin position="300"/>
        <end position="330"/>
    </location>
</feature>
<proteinExistence type="predicted"/>
<evidence type="ECO:0000256" key="2">
    <source>
        <dbReference type="ARBA" id="ARBA00004370"/>
    </source>
</evidence>
<dbReference type="STRING" id="431306.AGA_1937"/>
<dbReference type="PROSITE" id="PS50885">
    <property type="entry name" value="HAMP"/>
    <property type="match status" value="1"/>
</dbReference>
<dbReference type="AlphaFoldDB" id="A0A0U5F6P2"/>
<protein>
    <recommendedName>
        <fullName evidence="3">histidine kinase</fullName>
        <ecNumber evidence="3">2.7.13.3</ecNumber>
    </recommendedName>
</protein>
<dbReference type="Pfam" id="PF13581">
    <property type="entry name" value="HATPase_c_2"/>
    <property type="match status" value="1"/>
</dbReference>
<evidence type="ECO:0000256" key="4">
    <source>
        <dbReference type="ARBA" id="ARBA00022553"/>
    </source>
</evidence>
<evidence type="ECO:0000259" key="10">
    <source>
        <dbReference type="PROSITE" id="PS50885"/>
    </source>
</evidence>
<keyword evidence="8" id="KW-0067">ATP-binding</keyword>
<dbReference type="SMART" id="SM00387">
    <property type="entry name" value="HATPase_c"/>
    <property type="match status" value="1"/>
</dbReference>
<dbReference type="EMBL" id="LN609302">
    <property type="protein sequence ID" value="CEF56362.1"/>
    <property type="molecule type" value="Genomic_DNA"/>
</dbReference>
<keyword evidence="6" id="KW-0547">Nucleotide-binding</keyword>
<dbReference type="GO" id="GO:0016020">
    <property type="term" value="C:membrane"/>
    <property type="evidence" value="ECO:0007669"/>
    <property type="project" value="UniProtKB-SubCell"/>
</dbReference>
<dbReference type="Pfam" id="PF07568">
    <property type="entry name" value="HisKA_2"/>
    <property type="match status" value="1"/>
</dbReference>
<dbReference type="PANTHER" id="PTHR41523:SF8">
    <property type="entry name" value="ETHYLENE RESPONSE SENSOR PROTEIN"/>
    <property type="match status" value="1"/>
</dbReference>
<evidence type="ECO:0000313" key="11">
    <source>
        <dbReference type="EMBL" id="CEF56362.1"/>
    </source>
</evidence>
<keyword evidence="5 11" id="KW-0808">Transferase</keyword>